<dbReference type="RefSeq" id="WP_133608951.1">
    <property type="nucleotide sequence ID" value="NZ_SNXW01000005.1"/>
</dbReference>
<evidence type="ECO:0000256" key="2">
    <source>
        <dbReference type="ARBA" id="ARBA00023033"/>
    </source>
</evidence>
<dbReference type="InterPro" id="IPR003430">
    <property type="entry name" value="Phenol_Hydrox"/>
</dbReference>
<protein>
    <submittedName>
        <fullName evidence="5">Phenol 2-monooxygenase P3 subunit</fullName>
    </submittedName>
</protein>
<gene>
    <name evidence="5" type="ORF">EV672_105142</name>
</gene>
<accession>A0A4R6RAL7</accession>
<keyword evidence="2 5" id="KW-0503">Monooxygenase</keyword>
<feature type="compositionally biased region" description="Low complexity" evidence="3">
    <location>
        <begin position="523"/>
        <end position="540"/>
    </location>
</feature>
<organism evidence="5 6">
    <name type="scientific">Aquabacterium commune</name>
    <dbReference type="NCBI Taxonomy" id="70586"/>
    <lineage>
        <taxon>Bacteria</taxon>
        <taxon>Pseudomonadati</taxon>
        <taxon>Pseudomonadota</taxon>
        <taxon>Betaproteobacteria</taxon>
        <taxon>Burkholderiales</taxon>
        <taxon>Aquabacterium</taxon>
    </lineage>
</organism>
<keyword evidence="6" id="KW-1185">Reference proteome</keyword>
<proteinExistence type="predicted"/>
<dbReference type="Pfam" id="PF02332">
    <property type="entry name" value="Phenol_Hydrox"/>
    <property type="match status" value="1"/>
</dbReference>
<dbReference type="InterPro" id="IPR009078">
    <property type="entry name" value="Ferritin-like_SF"/>
</dbReference>
<name>A0A4R6RAL7_9BURK</name>
<comment type="caution">
    <text evidence="5">The sequence shown here is derived from an EMBL/GenBank/DDBJ whole genome shotgun (WGS) entry which is preliminary data.</text>
</comment>
<dbReference type="AlphaFoldDB" id="A0A4R6RAL7"/>
<evidence type="ECO:0000256" key="3">
    <source>
        <dbReference type="SAM" id="MobiDB-lite"/>
    </source>
</evidence>
<evidence type="ECO:0000313" key="5">
    <source>
        <dbReference type="EMBL" id="TDP82955.1"/>
    </source>
</evidence>
<dbReference type="OrthoDB" id="8521924at2"/>
<feature type="domain" description="YHS" evidence="4">
    <location>
        <begin position="420"/>
        <end position="458"/>
    </location>
</feature>
<dbReference type="SUPFAM" id="SSF47240">
    <property type="entry name" value="Ferritin-like"/>
    <property type="match status" value="1"/>
</dbReference>
<dbReference type="Proteomes" id="UP000294593">
    <property type="component" value="Unassembled WGS sequence"/>
</dbReference>
<dbReference type="GO" id="GO:0004497">
    <property type="term" value="F:monooxygenase activity"/>
    <property type="evidence" value="ECO:0007669"/>
    <property type="project" value="UniProtKB-KW"/>
</dbReference>
<keyword evidence="1" id="KW-0560">Oxidoreductase</keyword>
<evidence type="ECO:0000256" key="1">
    <source>
        <dbReference type="ARBA" id="ARBA00023002"/>
    </source>
</evidence>
<dbReference type="InterPro" id="IPR007029">
    <property type="entry name" value="YHS_dom"/>
</dbReference>
<dbReference type="Gene3D" id="1.10.620.20">
    <property type="entry name" value="Ribonucleotide Reductase, subunit A"/>
    <property type="match status" value="1"/>
</dbReference>
<feature type="region of interest" description="Disordered" evidence="3">
    <location>
        <begin position="519"/>
        <end position="547"/>
    </location>
</feature>
<dbReference type="InterPro" id="IPR012348">
    <property type="entry name" value="RNR-like"/>
</dbReference>
<evidence type="ECO:0000313" key="6">
    <source>
        <dbReference type="Proteomes" id="UP000294593"/>
    </source>
</evidence>
<dbReference type="CDD" id="cd01057">
    <property type="entry name" value="AAMH_A"/>
    <property type="match status" value="1"/>
</dbReference>
<reference evidence="5 6" key="1">
    <citation type="submission" date="2019-03" db="EMBL/GenBank/DDBJ databases">
        <title>Genomic Encyclopedia of Type Strains, Phase IV (KMG-IV): sequencing the most valuable type-strain genomes for metagenomic binning, comparative biology and taxonomic classification.</title>
        <authorList>
            <person name="Goeker M."/>
        </authorList>
    </citation>
    <scope>NUCLEOTIDE SEQUENCE [LARGE SCALE GENOMIC DNA]</scope>
    <source>
        <strain evidence="5 6">DSM 11901</strain>
    </source>
</reference>
<evidence type="ECO:0000259" key="4">
    <source>
        <dbReference type="Pfam" id="PF04945"/>
    </source>
</evidence>
<dbReference type="Pfam" id="PF04945">
    <property type="entry name" value="YHS"/>
    <property type="match status" value="1"/>
</dbReference>
<dbReference type="EMBL" id="SNXW01000005">
    <property type="protein sequence ID" value="TDP82955.1"/>
    <property type="molecule type" value="Genomic_DNA"/>
</dbReference>
<sequence length="547" mass="62986">MNTPANATPHAAAKKLSLKENYAMLTRGLGWEPSYEPKDEVYRAVHFEGIKIHDWDKWEDPFRLTMDAYWKYQGEKEKKLYAIIDAFQQNNGQFNVSDARYVQALKLFVTGITCLEYASHRGFNILSREFPGVAPRIAAQMQSLDELRHSQTQIHAMSHYNKYFEGMAEFPEMFDRAWYLSIPKSFFEDAITGGPFEFITAISFSFEYVLTNLVFMPWMSGAAYNGDMSTVSFGFSAQSDEARHMTLGIEVIKFLLEQDPDNLPIVQAWIDKWFWRGYRLLSLLATMMDYMLPKRVMSWAEAWEIYFEQNGGALFADLARYGVRMPLGWETTVKEKGHVSHQVWCTLYQFRHAAGFPVWLPSAEEMDWLSAKYPETFDKHYRPRYEHWAELERQGKPFANGTLPQLCQVCQWPQLFTEEDDPTQVCVREGTYLGEKFHFCSDGCQHVFNQEPEKFVHAHLPVHQIYQGNYFNPGVDPTAPDFNPLVEALKYMRIQPGVDGGDFATHADAVNWQKWTGRPANMHAPHAASATTAAPATPATEPERKIA</sequence>